<protein>
    <recommendedName>
        <fullName evidence="8">L1 transposable element RRM domain-containing protein</fullName>
    </recommendedName>
</protein>
<dbReference type="OMA" id="KERTHTF"/>
<dbReference type="Pfam" id="PF02994">
    <property type="entry name" value="Transposase_22"/>
    <property type="match status" value="1"/>
</dbReference>
<dbReference type="AlphaFoldDB" id="A0A671EVG1"/>
<dbReference type="Pfam" id="PF17490">
    <property type="entry name" value="Tnp_22_dsRBD"/>
    <property type="match status" value="1"/>
</dbReference>
<dbReference type="InterPro" id="IPR043636">
    <property type="entry name" value="L1_RRM_dom"/>
</dbReference>
<dbReference type="InterPro" id="IPR004244">
    <property type="entry name" value="Transposase_22"/>
</dbReference>
<dbReference type="FunFam" id="3.30.70.1820:FF:000002">
    <property type="entry name" value="LINE-1 retrotransposable element ORF1 protein"/>
    <property type="match status" value="1"/>
</dbReference>
<dbReference type="Ensembl" id="ENSRFET00010018812.1">
    <property type="protein sequence ID" value="ENSRFEP00010017245.1"/>
    <property type="gene ID" value="ENSRFEG00010011720.1"/>
</dbReference>
<name>A0A671EVG1_RHIFE</name>
<feature type="region of interest" description="Disordered" evidence="3">
    <location>
        <begin position="1"/>
        <end position="32"/>
    </location>
</feature>
<dbReference type="Gene3D" id="3.30.70.1820">
    <property type="entry name" value="L1 transposable element, RRM domain"/>
    <property type="match status" value="1"/>
</dbReference>
<dbReference type="PANTHER" id="PTHR11505">
    <property type="entry name" value="L1 TRANSPOSABLE ELEMENT-RELATED"/>
    <property type="match status" value="1"/>
</dbReference>
<comment type="similarity">
    <text evidence="1">Belongs to the transposase 22 family.</text>
</comment>
<dbReference type="Gene3D" id="1.20.5.390">
    <property type="entry name" value="L1 transposable element, trimerization domain"/>
    <property type="match status" value="1"/>
</dbReference>
<reference evidence="6 7" key="1">
    <citation type="journal article" date="2015" name="Annu Rev Anim Biosci">
        <title>The Genome 10K Project: a way forward.</title>
        <authorList>
            <person name="Koepfli K.P."/>
            <person name="Paten B."/>
            <person name="O'Brien S.J."/>
            <person name="Koepfli K.P."/>
            <person name="Paten B."/>
            <person name="Antunes A."/>
            <person name="Belov K."/>
            <person name="Bustamante C."/>
            <person name="Castoe T.A."/>
            <person name="Clawson H."/>
            <person name="Crawford A.J."/>
            <person name="Diekhans M."/>
            <person name="Distel D."/>
            <person name="Durbin R."/>
            <person name="Earl D."/>
            <person name="Fujita M.K."/>
            <person name="Gamble T."/>
            <person name="Georges A."/>
            <person name="Gemmell N."/>
            <person name="Gilbert M.T."/>
            <person name="Graves J.M."/>
            <person name="Green R.E."/>
            <person name="Hickey G."/>
            <person name="Jarvis E.D."/>
            <person name="Johnson W."/>
            <person name="Komissarov A."/>
            <person name="Korf I."/>
            <person name="Kuhn R."/>
            <person name="Larkin D.M."/>
            <person name="Lewin H."/>
            <person name="Lopez J.V."/>
            <person name="Ma J."/>
            <person name="Marques-Bonet T."/>
            <person name="Miller W."/>
            <person name="Murphy R."/>
            <person name="Pevzner P."/>
            <person name="Shapiro B."/>
            <person name="Steiner C."/>
            <person name="Tamazian G."/>
            <person name="Venkatesh B."/>
            <person name="Wang J."/>
            <person name="Wayne R."/>
            <person name="Wiley E."/>
            <person name="Yang H."/>
            <person name="Zhang G."/>
            <person name="Haussler D."/>
            <person name="Ryder O."/>
            <person name="O'Brien S.J."/>
        </authorList>
    </citation>
    <scope>NUCLEOTIDE SEQUENCE</scope>
</reference>
<reference evidence="6 7" key="2">
    <citation type="journal article" date="2018" name="Annu Rev Anim Biosci">
        <title>Bat Biology, Genomes, and the Bat1K Project: To Generate Chromosome-Level Genomes for All Living Bat Species.</title>
        <authorList>
            <person name="Teeling E.C."/>
            <person name="Vernes S.C."/>
            <person name="Davalos L.M."/>
            <person name="Ray D.A."/>
            <person name="Gilbert M.T.P."/>
            <person name="Myers E."/>
        </authorList>
    </citation>
    <scope>NUCLEOTIDE SEQUENCE</scope>
</reference>
<keyword evidence="2" id="KW-0175">Coiled coil</keyword>
<organism evidence="6 7">
    <name type="scientific">Rhinolophus ferrumequinum</name>
    <name type="common">Greater horseshoe bat</name>
    <dbReference type="NCBI Taxonomy" id="59479"/>
    <lineage>
        <taxon>Eukaryota</taxon>
        <taxon>Metazoa</taxon>
        <taxon>Chordata</taxon>
        <taxon>Craniata</taxon>
        <taxon>Vertebrata</taxon>
        <taxon>Euteleostomi</taxon>
        <taxon>Mammalia</taxon>
        <taxon>Eutheria</taxon>
        <taxon>Laurasiatheria</taxon>
        <taxon>Chiroptera</taxon>
        <taxon>Yinpterochiroptera</taxon>
        <taxon>Rhinolophoidea</taxon>
        <taxon>Rhinolophidae</taxon>
        <taxon>Rhinolophinae</taxon>
        <taxon>Rhinolophus</taxon>
    </lineage>
</organism>
<dbReference type="InParanoid" id="A0A671EVG1"/>
<feature type="coiled-coil region" evidence="2">
    <location>
        <begin position="51"/>
        <end position="162"/>
    </location>
</feature>
<feature type="domain" description="L1 transposable element RRM" evidence="4">
    <location>
        <begin position="159"/>
        <end position="254"/>
    </location>
</feature>
<reference evidence="7" key="3">
    <citation type="submission" date="2018-12" db="EMBL/GenBank/DDBJ databases">
        <title>G10K-VGP greater horseshoe bat female genome, primary haplotype.</title>
        <authorList>
            <person name="Teeling E."/>
            <person name="Myers G."/>
            <person name="Vernes S."/>
            <person name="Pippel M."/>
            <person name="Winkler S."/>
            <person name="Fedrigo O."/>
            <person name="Rhie A."/>
            <person name="Koren S."/>
            <person name="Phillippy A."/>
            <person name="Lewin H."/>
            <person name="Damas J."/>
            <person name="Howe K."/>
            <person name="Mountcastle J."/>
            <person name="Jarvis E.D."/>
        </authorList>
    </citation>
    <scope>NUCLEOTIDE SEQUENCE [LARGE SCALE GENOMIC DNA]</scope>
</reference>
<feature type="compositionally biased region" description="Basic and acidic residues" evidence="3">
    <location>
        <begin position="21"/>
        <end position="32"/>
    </location>
</feature>
<evidence type="ECO:0000259" key="4">
    <source>
        <dbReference type="Pfam" id="PF02994"/>
    </source>
</evidence>
<evidence type="ECO:0000256" key="3">
    <source>
        <dbReference type="SAM" id="MobiDB-lite"/>
    </source>
</evidence>
<accession>A0A671EVG1</accession>
<reference evidence="6" key="5">
    <citation type="submission" date="2025-09" db="UniProtKB">
        <authorList>
            <consortium name="Ensembl"/>
        </authorList>
    </citation>
    <scope>IDENTIFICATION</scope>
</reference>
<keyword evidence="7" id="KW-1185">Reference proteome</keyword>
<reference evidence="6" key="4">
    <citation type="submission" date="2025-08" db="UniProtKB">
        <authorList>
            <consortium name="Ensembl"/>
        </authorList>
    </citation>
    <scope>IDENTIFICATION</scope>
</reference>
<dbReference type="InterPro" id="IPR035300">
    <property type="entry name" value="L1_dsRBD"/>
</dbReference>
<evidence type="ECO:0000313" key="6">
    <source>
        <dbReference type="Ensembl" id="ENSRFEP00010017245.1"/>
    </source>
</evidence>
<dbReference type="InterPro" id="IPR042566">
    <property type="entry name" value="L1_C"/>
</dbReference>
<feature type="compositionally biased region" description="Polar residues" evidence="3">
    <location>
        <begin position="8"/>
        <end position="20"/>
    </location>
</feature>
<sequence length="344" mass="40582">MSRKRNNKSVIAMNNQGNKTAQKENEKSPEKELKDMEICDLNDREFKIAILKKLNVMQENTERQFNELRNTIKEQHEHFTKEIEILKKNQIEFLEIKNSIEEIKNEITSLGSRAVQMEERISDIEDRNLEITQMEEQRDLRLKRNERTLQELSDSIRKSNIRIRGIPEGEEREKGTENIFKQIVDENFPNLWTELDPRIQEANRTPNYLNPNRPSPRHIVLKLSQINDKERILKAAREKKTVTYKGKPIRLSSDFSAETLQARREWNQIFKLLKEGNYEPRIIYPAKISFRYEGGIKTFPDIQKLRKFSNTRSALQEILKEPIRPPSTGTICGNQNIKRGRVKA</sequence>
<dbReference type="Proteomes" id="UP000472240">
    <property type="component" value="Chromosome 2"/>
</dbReference>
<proteinExistence type="inferred from homology"/>
<dbReference type="Gene3D" id="3.30.250.20">
    <property type="entry name" value="L1 transposable element, C-terminal domain"/>
    <property type="match status" value="1"/>
</dbReference>
<evidence type="ECO:0000259" key="5">
    <source>
        <dbReference type="Pfam" id="PF17490"/>
    </source>
</evidence>
<dbReference type="GeneTree" id="ENSGT01050000244818"/>
<evidence type="ECO:0000256" key="2">
    <source>
        <dbReference type="SAM" id="Coils"/>
    </source>
</evidence>
<evidence type="ECO:0000313" key="7">
    <source>
        <dbReference type="Proteomes" id="UP000472240"/>
    </source>
</evidence>
<evidence type="ECO:0008006" key="8">
    <source>
        <dbReference type="Google" id="ProtNLM"/>
    </source>
</evidence>
<evidence type="ECO:0000256" key="1">
    <source>
        <dbReference type="ARBA" id="ARBA00061640"/>
    </source>
</evidence>
<feature type="domain" description="L1 transposable element dsRBD-like" evidence="5">
    <location>
        <begin position="257"/>
        <end position="321"/>
    </location>
</feature>